<dbReference type="CDD" id="cd07571">
    <property type="entry name" value="ALP_N-acyl_transferase"/>
    <property type="match status" value="1"/>
</dbReference>
<keyword evidence="7 9" id="KW-0472">Membrane</keyword>
<evidence type="ECO:0000313" key="11">
    <source>
        <dbReference type="EMBL" id="OLP59250.1"/>
    </source>
</evidence>
<dbReference type="Gene3D" id="3.60.110.10">
    <property type="entry name" value="Carbon-nitrogen hydrolase"/>
    <property type="match status" value="1"/>
</dbReference>
<feature type="transmembrane region" description="Helical" evidence="9">
    <location>
        <begin position="171"/>
        <end position="192"/>
    </location>
</feature>
<accession>A0A1Q9AUX3</accession>
<protein>
    <recommendedName>
        <fullName evidence="9">Apolipoprotein N-acyltransferase</fullName>
        <shortName evidence="9">ALP N-acyltransferase</shortName>
        <ecNumber evidence="9">2.3.1.269</ecNumber>
    </recommendedName>
</protein>
<feature type="transmembrane region" description="Helical" evidence="9">
    <location>
        <begin position="204"/>
        <end position="224"/>
    </location>
</feature>
<dbReference type="InterPro" id="IPR036526">
    <property type="entry name" value="C-N_Hydrolase_sf"/>
</dbReference>
<dbReference type="GO" id="GO:0042158">
    <property type="term" value="P:lipoprotein biosynthetic process"/>
    <property type="evidence" value="ECO:0007669"/>
    <property type="project" value="UniProtKB-UniRule"/>
</dbReference>
<evidence type="ECO:0000256" key="9">
    <source>
        <dbReference type="HAMAP-Rule" id="MF_01148"/>
    </source>
</evidence>
<name>A0A1Q9AUX3_9HYPH</name>
<feature type="transmembrane region" description="Helical" evidence="9">
    <location>
        <begin position="66"/>
        <end position="87"/>
    </location>
</feature>
<dbReference type="Pfam" id="PF20154">
    <property type="entry name" value="LNT_N"/>
    <property type="match status" value="1"/>
</dbReference>
<proteinExistence type="inferred from homology"/>
<evidence type="ECO:0000256" key="1">
    <source>
        <dbReference type="ARBA" id="ARBA00004651"/>
    </source>
</evidence>
<comment type="subcellular location">
    <subcellularLocation>
        <location evidence="1 9">Cell membrane</location>
        <topology evidence="1 9">Multi-pass membrane protein</topology>
    </subcellularLocation>
</comment>
<evidence type="ECO:0000256" key="8">
    <source>
        <dbReference type="ARBA" id="ARBA00023315"/>
    </source>
</evidence>
<feature type="transmembrane region" description="Helical" evidence="9">
    <location>
        <begin position="508"/>
        <end position="528"/>
    </location>
</feature>
<feature type="domain" description="CN hydrolase" evidence="10">
    <location>
        <begin position="243"/>
        <end position="493"/>
    </location>
</feature>
<keyword evidence="8 9" id="KW-0012">Acyltransferase</keyword>
<comment type="catalytic activity">
    <reaction evidence="9">
        <text>N-terminal S-1,2-diacyl-sn-glyceryl-L-cysteinyl-[lipoprotein] + a glycerophospholipid = N-acyl-S-1,2-diacyl-sn-glyceryl-L-cysteinyl-[lipoprotein] + a 2-acyl-sn-glycero-3-phospholipid + H(+)</text>
        <dbReference type="Rhea" id="RHEA:48228"/>
        <dbReference type="Rhea" id="RHEA-COMP:14681"/>
        <dbReference type="Rhea" id="RHEA-COMP:14684"/>
        <dbReference type="ChEBI" id="CHEBI:15378"/>
        <dbReference type="ChEBI" id="CHEBI:136912"/>
        <dbReference type="ChEBI" id="CHEBI:140656"/>
        <dbReference type="ChEBI" id="CHEBI:140657"/>
        <dbReference type="ChEBI" id="CHEBI:140660"/>
        <dbReference type="EC" id="2.3.1.269"/>
    </reaction>
</comment>
<dbReference type="EMBL" id="MKIP01000053">
    <property type="protein sequence ID" value="OLP59250.1"/>
    <property type="molecule type" value="Genomic_DNA"/>
</dbReference>
<evidence type="ECO:0000256" key="6">
    <source>
        <dbReference type="ARBA" id="ARBA00022989"/>
    </source>
</evidence>
<evidence type="ECO:0000256" key="2">
    <source>
        <dbReference type="ARBA" id="ARBA00010065"/>
    </source>
</evidence>
<dbReference type="PANTHER" id="PTHR38686:SF1">
    <property type="entry name" value="APOLIPOPROTEIN N-ACYLTRANSFERASE"/>
    <property type="match status" value="1"/>
</dbReference>
<dbReference type="EC" id="2.3.1.269" evidence="9"/>
<dbReference type="InterPro" id="IPR003010">
    <property type="entry name" value="C-N_Hydrolase"/>
</dbReference>
<dbReference type="UniPathway" id="UPA00666"/>
<gene>
    <name evidence="9" type="primary">lnt</name>
    <name evidence="11" type="ORF">BJF93_05005</name>
</gene>
<comment type="caution">
    <text evidence="11">The sequence shown here is derived from an EMBL/GenBank/DDBJ whole genome shotgun (WGS) entry which is preliminary data.</text>
</comment>
<sequence>MDWIAGRVMLLSGWRRAALAMAAGLLAVLALPPFSLFAAPFLSFPILVWLIDGVPADPARGLLRRYLPAMWTGWCFGFGYLLGGLWWLGNALLVEADTFAWALPLAIFGLPAVLAFYYGLAVVLARLLWSEGWGRIAALAGAFGVAEWARASLLTGFPWNAIGYAAMPLPMAMQSVSLVGLMGMNVAAVFVFSAPALLGTRRGALPGLCVAIALLCLHLGFGAWRLAQPAAAPLDPPMTLRVVQPVIDQAKKLDDAARAEVFETHLALTAALPAPGQRRPDLIVWPETAVPFILTENPDALARIAEVLQDGQVLVTGAVRAEDAGSGLPPRYYNSMIMIDHQGQIIGGADKVHLVPFGEYLPLEGLISALGLHAIAAEMPGGFSPAAARMTMTLPGGRVLYPLICYEAIFPAEIGDSALSASALLNLTNDAWFGDTPGPYQHFLQARLRAVETGVPMLRAANSGISALIDPFGRVEKGLNLGVAGFFDAELPPRAAPLVPPSGQARNGLIFLVISLAVAAFSRLSFVFREN</sequence>
<feature type="transmembrane region" description="Helical" evidence="9">
    <location>
        <begin position="99"/>
        <end position="124"/>
    </location>
</feature>
<comment type="similarity">
    <text evidence="2 9">Belongs to the CN hydrolase family. Apolipoprotein N-acyltransferase subfamily.</text>
</comment>
<evidence type="ECO:0000256" key="5">
    <source>
        <dbReference type="ARBA" id="ARBA00022692"/>
    </source>
</evidence>
<evidence type="ECO:0000256" key="7">
    <source>
        <dbReference type="ARBA" id="ARBA00023136"/>
    </source>
</evidence>
<comment type="pathway">
    <text evidence="9">Protein modification; lipoprotein biosynthesis (N-acyl transfer).</text>
</comment>
<dbReference type="HAMAP" id="MF_01148">
    <property type="entry name" value="Lnt"/>
    <property type="match status" value="1"/>
</dbReference>
<keyword evidence="6 9" id="KW-1133">Transmembrane helix</keyword>
<dbReference type="PANTHER" id="PTHR38686">
    <property type="entry name" value="APOLIPOPROTEIN N-ACYLTRANSFERASE"/>
    <property type="match status" value="1"/>
</dbReference>
<evidence type="ECO:0000313" key="12">
    <source>
        <dbReference type="Proteomes" id="UP000186364"/>
    </source>
</evidence>
<dbReference type="Proteomes" id="UP000186364">
    <property type="component" value="Unassembled WGS sequence"/>
</dbReference>
<keyword evidence="3 9" id="KW-1003">Cell membrane</keyword>
<dbReference type="GO" id="GO:0005886">
    <property type="term" value="C:plasma membrane"/>
    <property type="evidence" value="ECO:0007669"/>
    <property type="project" value="UniProtKB-SubCell"/>
</dbReference>
<comment type="caution">
    <text evidence="9">Lacks conserved residue(s) required for the propagation of feature annotation.</text>
</comment>
<dbReference type="PROSITE" id="PS50263">
    <property type="entry name" value="CN_HYDROLASE"/>
    <property type="match status" value="1"/>
</dbReference>
<keyword evidence="4 9" id="KW-0808">Transferase</keyword>
<dbReference type="GO" id="GO:0016410">
    <property type="term" value="F:N-acyltransferase activity"/>
    <property type="evidence" value="ECO:0007669"/>
    <property type="project" value="UniProtKB-UniRule"/>
</dbReference>
<evidence type="ECO:0000259" key="10">
    <source>
        <dbReference type="PROSITE" id="PS50263"/>
    </source>
</evidence>
<dbReference type="Pfam" id="PF00795">
    <property type="entry name" value="CN_hydrolase"/>
    <property type="match status" value="1"/>
</dbReference>
<keyword evidence="11" id="KW-0449">Lipoprotein</keyword>
<dbReference type="NCBIfam" id="TIGR00546">
    <property type="entry name" value="lnt"/>
    <property type="match status" value="1"/>
</dbReference>
<keyword evidence="5 9" id="KW-0812">Transmembrane</keyword>
<dbReference type="InterPro" id="IPR045378">
    <property type="entry name" value="LNT_N"/>
</dbReference>
<keyword evidence="12" id="KW-1185">Reference proteome</keyword>
<dbReference type="RefSeq" id="WP_075628593.1">
    <property type="nucleotide sequence ID" value="NZ_FOAM01000004.1"/>
</dbReference>
<dbReference type="AlphaFoldDB" id="A0A1Q9AUX3"/>
<evidence type="ECO:0000256" key="3">
    <source>
        <dbReference type="ARBA" id="ARBA00022475"/>
    </source>
</evidence>
<organism evidence="11 12">
    <name type="scientific">Xaviernesmea oryzae</name>
    <dbReference type="NCBI Taxonomy" id="464029"/>
    <lineage>
        <taxon>Bacteria</taxon>
        <taxon>Pseudomonadati</taxon>
        <taxon>Pseudomonadota</taxon>
        <taxon>Alphaproteobacteria</taxon>
        <taxon>Hyphomicrobiales</taxon>
        <taxon>Rhizobiaceae</taxon>
        <taxon>Rhizobium/Agrobacterium group</taxon>
        <taxon>Xaviernesmea</taxon>
    </lineage>
</organism>
<dbReference type="InterPro" id="IPR004563">
    <property type="entry name" value="Apolipo_AcylTrfase"/>
</dbReference>
<reference evidence="11 12" key="1">
    <citation type="submission" date="2016-09" db="EMBL/GenBank/DDBJ databases">
        <title>Rhizobium sp. nov., a novel species isolated from the rice rhizosphere.</title>
        <authorList>
            <person name="Zhao J."/>
            <person name="Zhang X."/>
        </authorList>
    </citation>
    <scope>NUCLEOTIDE SEQUENCE [LARGE SCALE GENOMIC DNA]</scope>
    <source>
        <strain evidence="11 12">1.7048</strain>
    </source>
</reference>
<evidence type="ECO:0000256" key="4">
    <source>
        <dbReference type="ARBA" id="ARBA00022679"/>
    </source>
</evidence>
<dbReference type="OrthoDB" id="9804277at2"/>
<dbReference type="SUPFAM" id="SSF56317">
    <property type="entry name" value="Carbon-nitrogen hydrolase"/>
    <property type="match status" value="1"/>
</dbReference>
<comment type="function">
    <text evidence="9">Catalyzes the phospholipid dependent N-acylation of the N-terminal cysteine of apolipoprotein, the last step in lipoprotein maturation.</text>
</comment>